<accession>A0A813KLZ4</accession>
<dbReference type="AlphaFoldDB" id="A0A813KLZ4"/>
<dbReference type="Proteomes" id="UP000626109">
    <property type="component" value="Unassembled WGS sequence"/>
</dbReference>
<protein>
    <submittedName>
        <fullName evidence="2">Uncharacterized protein</fullName>
    </submittedName>
</protein>
<feature type="region of interest" description="Disordered" evidence="1">
    <location>
        <begin position="80"/>
        <end position="107"/>
    </location>
</feature>
<evidence type="ECO:0000256" key="1">
    <source>
        <dbReference type="SAM" id="MobiDB-lite"/>
    </source>
</evidence>
<name>A0A813KLZ4_POLGL</name>
<evidence type="ECO:0000313" key="2">
    <source>
        <dbReference type="EMBL" id="CAE8710449.1"/>
    </source>
</evidence>
<gene>
    <name evidence="2" type="ORF">PGLA2088_LOCUS35954</name>
</gene>
<feature type="region of interest" description="Disordered" evidence="1">
    <location>
        <begin position="155"/>
        <end position="245"/>
    </location>
</feature>
<dbReference type="EMBL" id="CAJNNW010031990">
    <property type="protein sequence ID" value="CAE8710449.1"/>
    <property type="molecule type" value="Genomic_DNA"/>
</dbReference>
<feature type="compositionally biased region" description="Low complexity" evidence="1">
    <location>
        <begin position="156"/>
        <end position="192"/>
    </location>
</feature>
<sequence>LRWRLAGGDLRDWMRWKGKNSWSAWLVGKVVFSTGAFCNPMWQEAVRSASMVLGKALAPPKVLQPRPKWIASPPWVPPQCFNGHGKNGSEAEAHRNGQQKLHQEGEYPHQTEIRRPALQQQQVQQEEELELLQNVLQQQHGLQGQLFRQPCVPNREQQGMLGGEEQQQVQHSQQQQQHQQQSQPQPLPQQDLVPDHDNDNNNNNDRHLQQQRIPQQAAFRQVQDAAALKSQGEIPAPHRQQTIGPSVCSGDVAIDVQTDRLRDLLIRNGFDAAIAAQFKEQNIRGYGEATESEDATVYIHGEATESEDATYYWSVPCDCFVSSGIRR</sequence>
<reference evidence="2" key="1">
    <citation type="submission" date="2021-02" db="EMBL/GenBank/DDBJ databases">
        <authorList>
            <person name="Dougan E. K."/>
            <person name="Rhodes N."/>
            <person name="Thang M."/>
            <person name="Chan C."/>
        </authorList>
    </citation>
    <scope>NUCLEOTIDE SEQUENCE</scope>
</reference>
<feature type="compositionally biased region" description="Basic and acidic residues" evidence="1">
    <location>
        <begin position="87"/>
        <end position="107"/>
    </location>
</feature>
<feature type="compositionally biased region" description="Basic and acidic residues" evidence="1">
    <location>
        <begin position="193"/>
        <end position="208"/>
    </location>
</feature>
<comment type="caution">
    <text evidence="2">The sequence shown here is derived from an EMBL/GenBank/DDBJ whole genome shotgun (WGS) entry which is preliminary data.</text>
</comment>
<organism evidence="2 3">
    <name type="scientific">Polarella glacialis</name>
    <name type="common">Dinoflagellate</name>
    <dbReference type="NCBI Taxonomy" id="89957"/>
    <lineage>
        <taxon>Eukaryota</taxon>
        <taxon>Sar</taxon>
        <taxon>Alveolata</taxon>
        <taxon>Dinophyceae</taxon>
        <taxon>Suessiales</taxon>
        <taxon>Suessiaceae</taxon>
        <taxon>Polarella</taxon>
    </lineage>
</organism>
<proteinExistence type="predicted"/>
<feature type="non-terminal residue" evidence="2">
    <location>
        <position position="327"/>
    </location>
</feature>
<evidence type="ECO:0000313" key="3">
    <source>
        <dbReference type="Proteomes" id="UP000626109"/>
    </source>
</evidence>